<protein>
    <submittedName>
        <fullName evidence="1">Uncharacterized protein</fullName>
    </submittedName>
</protein>
<dbReference type="EMBL" id="EQ974021">
    <property type="protein sequence ID" value="EEF35414.1"/>
    <property type="molecule type" value="Genomic_DNA"/>
</dbReference>
<dbReference type="Proteomes" id="UP000008311">
    <property type="component" value="Unassembled WGS sequence"/>
</dbReference>
<name>B9SLQ8_RICCO</name>
<proteinExistence type="predicted"/>
<evidence type="ECO:0000313" key="1">
    <source>
        <dbReference type="EMBL" id="EEF35414.1"/>
    </source>
</evidence>
<evidence type="ECO:0000313" key="2">
    <source>
        <dbReference type="Proteomes" id="UP000008311"/>
    </source>
</evidence>
<dbReference type="InParanoid" id="B9SLQ8"/>
<gene>
    <name evidence="1" type="ORF">RCOM_0530680</name>
</gene>
<accession>B9SLQ8</accession>
<reference evidence="2" key="1">
    <citation type="journal article" date="2010" name="Nat. Biotechnol.">
        <title>Draft genome sequence of the oilseed species Ricinus communis.</title>
        <authorList>
            <person name="Chan A.P."/>
            <person name="Crabtree J."/>
            <person name="Zhao Q."/>
            <person name="Lorenzi H."/>
            <person name="Orvis J."/>
            <person name="Puiu D."/>
            <person name="Melake-Berhan A."/>
            <person name="Jones K.M."/>
            <person name="Redman J."/>
            <person name="Chen G."/>
            <person name="Cahoon E.B."/>
            <person name="Gedil M."/>
            <person name="Stanke M."/>
            <person name="Haas B.J."/>
            <person name="Wortman J.R."/>
            <person name="Fraser-Liggett C.M."/>
            <person name="Ravel J."/>
            <person name="Rabinowicz P.D."/>
        </authorList>
    </citation>
    <scope>NUCLEOTIDE SEQUENCE [LARGE SCALE GENOMIC DNA]</scope>
    <source>
        <strain evidence="2">cv. Hale</strain>
    </source>
</reference>
<organism evidence="1 2">
    <name type="scientific">Ricinus communis</name>
    <name type="common">Castor bean</name>
    <dbReference type="NCBI Taxonomy" id="3988"/>
    <lineage>
        <taxon>Eukaryota</taxon>
        <taxon>Viridiplantae</taxon>
        <taxon>Streptophyta</taxon>
        <taxon>Embryophyta</taxon>
        <taxon>Tracheophyta</taxon>
        <taxon>Spermatophyta</taxon>
        <taxon>Magnoliopsida</taxon>
        <taxon>eudicotyledons</taxon>
        <taxon>Gunneridae</taxon>
        <taxon>Pentapetalae</taxon>
        <taxon>rosids</taxon>
        <taxon>fabids</taxon>
        <taxon>Malpighiales</taxon>
        <taxon>Euphorbiaceae</taxon>
        <taxon>Acalyphoideae</taxon>
        <taxon>Acalypheae</taxon>
        <taxon>Ricinus</taxon>
    </lineage>
</organism>
<sequence>MRNWFCNIVLGENNNNGSTLTTETFVGTSISAVASHMIAAGAYCTLLDCLFNAWQPSYRLRYYDIDGQSSASICLTL</sequence>
<dbReference type="AlphaFoldDB" id="B9SLQ8"/>
<keyword evidence="2" id="KW-1185">Reference proteome</keyword>